<dbReference type="InterPro" id="IPR000719">
    <property type="entry name" value="Prot_kinase_dom"/>
</dbReference>
<keyword evidence="10" id="KW-1185">Reference proteome</keyword>
<evidence type="ECO:0000259" key="8">
    <source>
        <dbReference type="PROSITE" id="PS50011"/>
    </source>
</evidence>
<feature type="region of interest" description="Disordered" evidence="6">
    <location>
        <begin position="415"/>
        <end position="437"/>
    </location>
</feature>
<reference evidence="9 10" key="1">
    <citation type="submission" date="2023-12" db="EMBL/GenBank/DDBJ databases">
        <title>Streptomyces sp. V4-01.</title>
        <authorList>
            <person name="Somphong A."/>
            <person name="Phongsopitanun W."/>
        </authorList>
    </citation>
    <scope>NUCLEOTIDE SEQUENCE [LARGE SCALE GENOMIC DNA]</scope>
    <source>
        <strain evidence="9 10">V4-01</strain>
    </source>
</reference>
<sequence>MQSLGAADPASVGGYPLFARLGAGGMGEVYLARSPAGRPLALKTMRPELGLDPTFGERFAREIRHADRVRSPWTVTVVDFSPAGSRPQWLATEYVAAPSLADWVSEHGPLPAASVAALAAELCEALHAVHQAGLAHRDVKPSNVLLAGARPLLIDFGIARAAEDSRHTRTGGVIGSPGYMAPEQATAGVSAEPGDVFALGAVLVYAATGHGPFDRVGEKPSAPVLLYRVVHEEPDLDGVPEALLPLVRACLAKQPEDRPAARDAIASLPEPERPAGRWAPRLPPGLAAELAAREADTRATLADPAAASPPPTHVLTALDSPTPPPGAPTDAGGHGLPPAASPGTGTRTAHEHPAYRPRPVPVPVPLPHPAPNPNPVPGPGPAPAKVRRRLIIAAGALSVVVAAGLLVHSLVGSNADRGDTSGGGSGASTTPAGAAGLDPDVLPASWVGTWFGTGPGNPDGNYSMALHTDSYKVTLTLRAGRVGQVVGQQVSDVHDQDTGENDGCTESLVLKKVSEGVVEFAATSPHTTDPDSTLTCARGNSYQLSMTGGTLRLGPGSQGLGSPDTFTRQ</sequence>
<feature type="domain" description="Protein kinase" evidence="8">
    <location>
        <begin position="15"/>
        <end position="273"/>
    </location>
</feature>
<keyword evidence="1 9" id="KW-0808">Transferase</keyword>
<dbReference type="CDD" id="cd14014">
    <property type="entry name" value="STKc_PknB_like"/>
    <property type="match status" value="1"/>
</dbReference>
<dbReference type="PANTHER" id="PTHR43289">
    <property type="entry name" value="MITOGEN-ACTIVATED PROTEIN KINASE KINASE KINASE 20-RELATED"/>
    <property type="match status" value="1"/>
</dbReference>
<keyword evidence="7" id="KW-0812">Transmembrane</keyword>
<feature type="transmembrane region" description="Helical" evidence="7">
    <location>
        <begin position="390"/>
        <end position="411"/>
    </location>
</feature>
<feature type="region of interest" description="Disordered" evidence="6">
    <location>
        <begin position="295"/>
        <end position="381"/>
    </location>
</feature>
<accession>A0ABU7P3N6</accession>
<dbReference type="RefSeq" id="WP_330792107.1">
    <property type="nucleotide sequence ID" value="NZ_JAZEWV010000001.1"/>
</dbReference>
<protein>
    <submittedName>
        <fullName evidence="9">Serine/threonine-protein kinase</fullName>
        <ecNumber evidence="9">2.7.11.1</ecNumber>
    </submittedName>
</protein>
<evidence type="ECO:0000256" key="1">
    <source>
        <dbReference type="ARBA" id="ARBA00022679"/>
    </source>
</evidence>
<dbReference type="GO" id="GO:0004674">
    <property type="term" value="F:protein serine/threonine kinase activity"/>
    <property type="evidence" value="ECO:0007669"/>
    <property type="project" value="UniProtKB-EC"/>
</dbReference>
<dbReference type="Gene3D" id="3.30.200.20">
    <property type="entry name" value="Phosphorylase Kinase, domain 1"/>
    <property type="match status" value="1"/>
</dbReference>
<evidence type="ECO:0000313" key="9">
    <source>
        <dbReference type="EMBL" id="MEE4540415.1"/>
    </source>
</evidence>
<keyword evidence="7" id="KW-0472">Membrane</keyword>
<dbReference type="SUPFAM" id="SSF56112">
    <property type="entry name" value="Protein kinase-like (PK-like)"/>
    <property type="match status" value="1"/>
</dbReference>
<dbReference type="Gene3D" id="1.10.510.10">
    <property type="entry name" value="Transferase(Phosphotransferase) domain 1"/>
    <property type="match status" value="1"/>
</dbReference>
<dbReference type="InterPro" id="IPR017441">
    <property type="entry name" value="Protein_kinase_ATP_BS"/>
</dbReference>
<feature type="compositionally biased region" description="Low complexity" evidence="6">
    <location>
        <begin position="427"/>
        <end position="436"/>
    </location>
</feature>
<dbReference type="Proteomes" id="UP001344658">
    <property type="component" value="Unassembled WGS sequence"/>
</dbReference>
<keyword evidence="7" id="KW-1133">Transmembrane helix</keyword>
<name>A0ABU7P3N6_9ACTN</name>
<dbReference type="SMART" id="SM00220">
    <property type="entry name" value="S_TKc"/>
    <property type="match status" value="1"/>
</dbReference>
<keyword evidence="2 5" id="KW-0547">Nucleotide-binding</keyword>
<evidence type="ECO:0000256" key="5">
    <source>
        <dbReference type="PROSITE-ProRule" id="PRU10141"/>
    </source>
</evidence>
<feature type="binding site" evidence="5">
    <location>
        <position position="43"/>
    </location>
    <ligand>
        <name>ATP</name>
        <dbReference type="ChEBI" id="CHEBI:30616"/>
    </ligand>
</feature>
<evidence type="ECO:0000256" key="2">
    <source>
        <dbReference type="ARBA" id="ARBA00022741"/>
    </source>
</evidence>
<evidence type="ECO:0000256" key="7">
    <source>
        <dbReference type="SAM" id="Phobius"/>
    </source>
</evidence>
<dbReference type="EC" id="2.7.11.1" evidence="9"/>
<organism evidence="9 10">
    <name type="scientific">Actinacidiphila polyblastidii</name>
    <dbReference type="NCBI Taxonomy" id="3110430"/>
    <lineage>
        <taxon>Bacteria</taxon>
        <taxon>Bacillati</taxon>
        <taxon>Actinomycetota</taxon>
        <taxon>Actinomycetes</taxon>
        <taxon>Kitasatosporales</taxon>
        <taxon>Streptomycetaceae</taxon>
        <taxon>Actinacidiphila</taxon>
    </lineage>
</organism>
<dbReference type="PANTHER" id="PTHR43289:SF34">
    <property type="entry name" value="SERINE_THREONINE-PROTEIN KINASE YBDM-RELATED"/>
    <property type="match status" value="1"/>
</dbReference>
<dbReference type="InterPro" id="IPR011009">
    <property type="entry name" value="Kinase-like_dom_sf"/>
</dbReference>
<dbReference type="PROSITE" id="PS50011">
    <property type="entry name" value="PROTEIN_KINASE_DOM"/>
    <property type="match status" value="1"/>
</dbReference>
<dbReference type="Pfam" id="PF00069">
    <property type="entry name" value="Pkinase"/>
    <property type="match status" value="1"/>
</dbReference>
<dbReference type="InterPro" id="IPR008271">
    <property type="entry name" value="Ser/Thr_kinase_AS"/>
</dbReference>
<dbReference type="EMBL" id="JAZEWV010000001">
    <property type="protein sequence ID" value="MEE4540415.1"/>
    <property type="molecule type" value="Genomic_DNA"/>
</dbReference>
<keyword evidence="4 5" id="KW-0067">ATP-binding</keyword>
<keyword evidence="3 9" id="KW-0418">Kinase</keyword>
<dbReference type="PROSITE" id="PS00107">
    <property type="entry name" value="PROTEIN_KINASE_ATP"/>
    <property type="match status" value="1"/>
</dbReference>
<evidence type="ECO:0000256" key="4">
    <source>
        <dbReference type="ARBA" id="ARBA00022840"/>
    </source>
</evidence>
<gene>
    <name evidence="9" type="ORF">V2S66_00340</name>
</gene>
<dbReference type="PROSITE" id="PS00108">
    <property type="entry name" value="PROTEIN_KINASE_ST"/>
    <property type="match status" value="1"/>
</dbReference>
<comment type="caution">
    <text evidence="9">The sequence shown here is derived from an EMBL/GenBank/DDBJ whole genome shotgun (WGS) entry which is preliminary data.</text>
</comment>
<evidence type="ECO:0000256" key="3">
    <source>
        <dbReference type="ARBA" id="ARBA00022777"/>
    </source>
</evidence>
<evidence type="ECO:0000256" key="6">
    <source>
        <dbReference type="SAM" id="MobiDB-lite"/>
    </source>
</evidence>
<feature type="compositionally biased region" description="Pro residues" evidence="6">
    <location>
        <begin position="356"/>
        <end position="381"/>
    </location>
</feature>
<evidence type="ECO:0000313" key="10">
    <source>
        <dbReference type="Proteomes" id="UP001344658"/>
    </source>
</evidence>
<feature type="region of interest" description="Disordered" evidence="6">
    <location>
        <begin position="547"/>
        <end position="569"/>
    </location>
</feature>
<proteinExistence type="predicted"/>